<dbReference type="PANTHER" id="PTHR37542:SF1">
    <property type="entry name" value="PRION-INHIBITION AND PROPAGATION HELO DOMAIN-CONTAINING PROTEIN"/>
    <property type="match status" value="1"/>
</dbReference>
<evidence type="ECO:0000313" key="3">
    <source>
        <dbReference type="Proteomes" id="UP000799779"/>
    </source>
</evidence>
<evidence type="ECO:0000313" key="2">
    <source>
        <dbReference type="EMBL" id="KAF1992987.1"/>
    </source>
</evidence>
<dbReference type="Gene3D" id="1.10.510.10">
    <property type="entry name" value="Transferase(Phosphotransferase) domain 1"/>
    <property type="match status" value="1"/>
</dbReference>
<dbReference type="Proteomes" id="UP000799779">
    <property type="component" value="Unassembled WGS sequence"/>
</dbReference>
<reference evidence="2" key="1">
    <citation type="journal article" date="2020" name="Stud. Mycol.">
        <title>101 Dothideomycetes genomes: a test case for predicting lifestyles and emergence of pathogens.</title>
        <authorList>
            <person name="Haridas S."/>
            <person name="Albert R."/>
            <person name="Binder M."/>
            <person name="Bloem J."/>
            <person name="Labutti K."/>
            <person name="Salamov A."/>
            <person name="Andreopoulos B."/>
            <person name="Baker S."/>
            <person name="Barry K."/>
            <person name="Bills G."/>
            <person name="Bluhm B."/>
            <person name="Cannon C."/>
            <person name="Castanera R."/>
            <person name="Culley D."/>
            <person name="Daum C."/>
            <person name="Ezra D."/>
            <person name="Gonzalez J."/>
            <person name="Henrissat B."/>
            <person name="Kuo A."/>
            <person name="Liang C."/>
            <person name="Lipzen A."/>
            <person name="Lutzoni F."/>
            <person name="Magnuson J."/>
            <person name="Mondo S."/>
            <person name="Nolan M."/>
            <person name="Ohm R."/>
            <person name="Pangilinan J."/>
            <person name="Park H.-J."/>
            <person name="Ramirez L."/>
            <person name="Alfaro M."/>
            <person name="Sun H."/>
            <person name="Tritt A."/>
            <person name="Yoshinaga Y."/>
            <person name="Zwiers L.-H."/>
            <person name="Turgeon B."/>
            <person name="Goodwin S."/>
            <person name="Spatafora J."/>
            <person name="Crous P."/>
            <person name="Grigoriev I."/>
        </authorList>
    </citation>
    <scope>NUCLEOTIDE SEQUENCE</scope>
    <source>
        <strain evidence="2">CBS 123094</strain>
    </source>
</reference>
<dbReference type="Pfam" id="PF14479">
    <property type="entry name" value="HeLo"/>
    <property type="match status" value="1"/>
</dbReference>
<name>A0A6A5VVU0_9PLEO</name>
<dbReference type="InterPro" id="IPR038305">
    <property type="entry name" value="HeLo_sf"/>
</dbReference>
<protein>
    <recommendedName>
        <fullName evidence="1">Protein kinase domain-containing protein</fullName>
    </recommendedName>
</protein>
<dbReference type="GO" id="GO:0004672">
    <property type="term" value="F:protein kinase activity"/>
    <property type="evidence" value="ECO:0007669"/>
    <property type="project" value="InterPro"/>
</dbReference>
<feature type="domain" description="Protein kinase" evidence="1">
    <location>
        <begin position="283"/>
        <end position="565"/>
    </location>
</feature>
<dbReference type="SUPFAM" id="SSF56112">
    <property type="entry name" value="Protein kinase-like (PK-like)"/>
    <property type="match status" value="1"/>
</dbReference>
<dbReference type="GO" id="GO:0005524">
    <property type="term" value="F:ATP binding"/>
    <property type="evidence" value="ECO:0007669"/>
    <property type="project" value="InterPro"/>
</dbReference>
<sequence>MSGFGETLAAPAAIVSIVGFGFQCLAGCIQGFQLFSAAFQVGKQTAFYRCAIRFQEERLLLWAKRSGLVDNKLDRRLNESLINEALALLCELLTSTDNLRKRYKLDVVVGEPPPSPAPAHNSRSVQNLPFLQSNVLSRERAILLEEAKKAQNAMPFRRFRFASIDKANFQELMRNIGQLIQNLYDLLDAHIQDEIVQQLRMERSTMLQLVSDLGSLRVLIEAYNLTEVGNIPEKTLTLLRAVSLLPTPASSDEGLVSELDALMDEACQSKHASLVPLFPDRMGQTVQMGPSGLRGSVVYDGKTHYVEWKRYDWSASDEARRRTQDSIVNLAMLLNAQKHPVFRTLDCVGIIDEPRSQRYMYMYHWPVVGEQLPAPRSLHDLITSSFKPSLTDRIKLSQQLVSALFSLHLSNWMHKSFSSHNVLFFPKSPTTERTLDDPYIIGFSYSRQDVPGEPSQRLDRDPDIDVYRHPDCLEEDYAGFHKSYDLYSLGLVLFEIAKWRPIKETFLRSARVKALEAQKRAEKELTKQELRDLDQALLRECKVQDIRDMRRSLLDPTIKDNHPVDLAFRVGERFKEVILACLGDQFEKMLPTENPKVFQESFFETIWKPLEDCKI</sequence>
<dbReference type="InterPro" id="IPR000719">
    <property type="entry name" value="Prot_kinase_dom"/>
</dbReference>
<dbReference type="AlphaFoldDB" id="A0A6A5VVU0"/>
<proteinExistence type="predicted"/>
<evidence type="ECO:0000259" key="1">
    <source>
        <dbReference type="PROSITE" id="PS50011"/>
    </source>
</evidence>
<dbReference type="PANTHER" id="PTHR37542">
    <property type="entry name" value="HELO DOMAIN-CONTAINING PROTEIN-RELATED"/>
    <property type="match status" value="1"/>
</dbReference>
<dbReference type="InterPro" id="IPR011009">
    <property type="entry name" value="Kinase-like_dom_sf"/>
</dbReference>
<dbReference type="PROSITE" id="PS50011">
    <property type="entry name" value="PROTEIN_KINASE_DOM"/>
    <property type="match status" value="1"/>
</dbReference>
<dbReference type="OrthoDB" id="1911848at2759"/>
<gene>
    <name evidence="2" type="ORF">P154DRAFT_504182</name>
</gene>
<keyword evidence="3" id="KW-1185">Reference proteome</keyword>
<dbReference type="EMBL" id="ML977742">
    <property type="protein sequence ID" value="KAF1992987.1"/>
    <property type="molecule type" value="Genomic_DNA"/>
</dbReference>
<dbReference type="Gene3D" id="1.20.120.1020">
    <property type="entry name" value="Prion-inhibition and propagation, HeLo domain"/>
    <property type="match status" value="1"/>
</dbReference>
<organism evidence="2 3">
    <name type="scientific">Amniculicola lignicola CBS 123094</name>
    <dbReference type="NCBI Taxonomy" id="1392246"/>
    <lineage>
        <taxon>Eukaryota</taxon>
        <taxon>Fungi</taxon>
        <taxon>Dikarya</taxon>
        <taxon>Ascomycota</taxon>
        <taxon>Pezizomycotina</taxon>
        <taxon>Dothideomycetes</taxon>
        <taxon>Pleosporomycetidae</taxon>
        <taxon>Pleosporales</taxon>
        <taxon>Amniculicolaceae</taxon>
        <taxon>Amniculicola</taxon>
    </lineage>
</organism>
<dbReference type="InterPro" id="IPR029498">
    <property type="entry name" value="HeLo_dom"/>
</dbReference>
<accession>A0A6A5VVU0</accession>